<comment type="caution">
    <text evidence="1">The sequence shown here is derived from an EMBL/GenBank/DDBJ whole genome shotgun (WGS) entry which is preliminary data.</text>
</comment>
<organism evidence="1 2">
    <name type="scientific">Acrasis kona</name>
    <dbReference type="NCBI Taxonomy" id="1008807"/>
    <lineage>
        <taxon>Eukaryota</taxon>
        <taxon>Discoba</taxon>
        <taxon>Heterolobosea</taxon>
        <taxon>Tetramitia</taxon>
        <taxon>Eutetramitia</taxon>
        <taxon>Acrasidae</taxon>
        <taxon>Acrasis</taxon>
    </lineage>
</organism>
<gene>
    <name evidence="1" type="ORF">AKO1_007329</name>
</gene>
<feature type="non-terminal residue" evidence="1">
    <location>
        <position position="90"/>
    </location>
</feature>
<dbReference type="AlphaFoldDB" id="A0AAW2YSS5"/>
<name>A0AAW2YSS5_9EUKA</name>
<reference evidence="1 2" key="1">
    <citation type="submission" date="2024-03" db="EMBL/GenBank/DDBJ databases">
        <title>The Acrasis kona genome and developmental transcriptomes reveal deep origins of eukaryotic multicellular pathways.</title>
        <authorList>
            <person name="Sheikh S."/>
            <person name="Fu C.-J."/>
            <person name="Brown M.W."/>
            <person name="Baldauf S.L."/>
        </authorList>
    </citation>
    <scope>NUCLEOTIDE SEQUENCE [LARGE SCALE GENOMIC DNA]</scope>
    <source>
        <strain evidence="1 2">ATCC MYA-3509</strain>
    </source>
</reference>
<evidence type="ECO:0000313" key="1">
    <source>
        <dbReference type="EMBL" id="KAL0480013.1"/>
    </source>
</evidence>
<sequence>MQENKNGSVIHVGNLMAMIRKSNDFSECQIDYDKQTIKSTVTTREGSRSLIALLCVEGEPLAVSSIKQIDERIEVSDFAWRNWAENLKYE</sequence>
<protein>
    <submittedName>
        <fullName evidence="1">Uncharacterized protein</fullName>
    </submittedName>
</protein>
<dbReference type="EMBL" id="JAOPGA020000617">
    <property type="protein sequence ID" value="KAL0480013.1"/>
    <property type="molecule type" value="Genomic_DNA"/>
</dbReference>
<proteinExistence type="predicted"/>
<dbReference type="Proteomes" id="UP001431209">
    <property type="component" value="Unassembled WGS sequence"/>
</dbReference>
<keyword evidence="2" id="KW-1185">Reference proteome</keyword>
<accession>A0AAW2YSS5</accession>
<evidence type="ECO:0000313" key="2">
    <source>
        <dbReference type="Proteomes" id="UP001431209"/>
    </source>
</evidence>